<organism evidence="3 4">
    <name type="scientific">Abditibacterium utsteinense</name>
    <dbReference type="NCBI Taxonomy" id="1960156"/>
    <lineage>
        <taxon>Bacteria</taxon>
        <taxon>Pseudomonadati</taxon>
        <taxon>Abditibacteriota</taxon>
        <taxon>Abditibacteriia</taxon>
        <taxon>Abditibacteriales</taxon>
        <taxon>Abditibacteriaceae</taxon>
        <taxon>Abditibacterium</taxon>
    </lineage>
</organism>
<evidence type="ECO:0000313" key="3">
    <source>
        <dbReference type="EMBL" id="PQV63352.1"/>
    </source>
</evidence>
<keyword evidence="4" id="KW-1185">Reference proteome</keyword>
<feature type="signal peptide" evidence="2">
    <location>
        <begin position="1"/>
        <end position="20"/>
    </location>
</feature>
<proteinExistence type="predicted"/>
<gene>
    <name evidence="3" type="ORF">B1R32_1127</name>
</gene>
<reference evidence="3 4" key="1">
    <citation type="journal article" date="2018" name="Syst. Appl. Microbiol.">
        <title>Abditibacterium utsteinense sp. nov., the first cultivated member of candidate phylum FBP, isolated from ice-free Antarctic soil samples.</title>
        <authorList>
            <person name="Tahon G."/>
            <person name="Tytgat B."/>
            <person name="Lebbe L."/>
            <person name="Carlier A."/>
            <person name="Willems A."/>
        </authorList>
    </citation>
    <scope>NUCLEOTIDE SEQUENCE [LARGE SCALE GENOMIC DNA]</scope>
    <source>
        <strain evidence="3 4">LMG 29911</strain>
    </source>
</reference>
<sequence>MKFASLVLFCTLCFCQNARAQDVYRTYHNARFGTLVRYPANLVAPQPESANGDGRKFVSRDGQIELTVYGFNNAMNRTATGEMNRAIRDWKRDTARLTYYKAGRDWFVLSGYLGADIFYEKTLLRRGVFHTLIWQYPKVLKKRLDASVSRSAASFFVEKRTQSQDPAVPRVQPTPVPTLRPTARPNSRYFKPRRRIVPRGY</sequence>
<evidence type="ECO:0000256" key="1">
    <source>
        <dbReference type="SAM" id="MobiDB-lite"/>
    </source>
</evidence>
<dbReference type="EMBL" id="NIGF01000012">
    <property type="protein sequence ID" value="PQV63352.1"/>
    <property type="molecule type" value="Genomic_DNA"/>
</dbReference>
<dbReference type="RefSeq" id="WP_123580653.1">
    <property type="nucleotide sequence ID" value="NZ_NIGF01000012.1"/>
</dbReference>
<feature type="chain" id="PRO_5015510801" description="Secreted protein" evidence="2">
    <location>
        <begin position="21"/>
        <end position="201"/>
    </location>
</feature>
<dbReference type="InParanoid" id="A0A2S8SRA8"/>
<dbReference type="AlphaFoldDB" id="A0A2S8SRA8"/>
<dbReference type="Proteomes" id="UP000237684">
    <property type="component" value="Unassembled WGS sequence"/>
</dbReference>
<comment type="caution">
    <text evidence="3">The sequence shown here is derived from an EMBL/GenBank/DDBJ whole genome shotgun (WGS) entry which is preliminary data.</text>
</comment>
<protein>
    <recommendedName>
        <fullName evidence="5">Secreted protein</fullName>
    </recommendedName>
</protein>
<evidence type="ECO:0008006" key="5">
    <source>
        <dbReference type="Google" id="ProtNLM"/>
    </source>
</evidence>
<evidence type="ECO:0000256" key="2">
    <source>
        <dbReference type="SAM" id="SignalP"/>
    </source>
</evidence>
<evidence type="ECO:0000313" key="4">
    <source>
        <dbReference type="Proteomes" id="UP000237684"/>
    </source>
</evidence>
<name>A0A2S8SRA8_9BACT</name>
<accession>A0A2S8SRA8</accession>
<keyword evidence="2" id="KW-0732">Signal</keyword>
<dbReference type="OrthoDB" id="1493140at2"/>
<feature type="region of interest" description="Disordered" evidence="1">
    <location>
        <begin position="164"/>
        <end position="184"/>
    </location>
</feature>